<organism evidence="1">
    <name type="scientific">Caulobacter sp. 73W</name>
    <dbReference type="NCBI Taxonomy" id="3161137"/>
    <lineage>
        <taxon>Bacteria</taxon>
        <taxon>Pseudomonadati</taxon>
        <taxon>Pseudomonadota</taxon>
        <taxon>Alphaproteobacteria</taxon>
        <taxon>Caulobacterales</taxon>
        <taxon>Caulobacteraceae</taxon>
        <taxon>Caulobacter</taxon>
    </lineage>
</organism>
<reference evidence="1" key="1">
    <citation type="submission" date="2024-06" db="EMBL/GenBank/DDBJ databases">
        <title>Caulobacter inopinatus, sp. nov.</title>
        <authorList>
            <person name="Donachie S.P."/>
        </authorList>
    </citation>
    <scope>NUCLEOTIDE SEQUENCE</scope>
    <source>
        <strain evidence="1">73W</strain>
    </source>
</reference>
<name>A0AB39KTM0_9CAUL</name>
<dbReference type="SUPFAM" id="SSF82771">
    <property type="entry name" value="GIY-YIG endonuclease"/>
    <property type="match status" value="1"/>
</dbReference>
<proteinExistence type="predicted"/>
<dbReference type="InterPro" id="IPR035901">
    <property type="entry name" value="GIY-YIG_endonuc_sf"/>
</dbReference>
<accession>A0AB39KTM0</accession>
<dbReference type="EMBL" id="CP158375">
    <property type="protein sequence ID" value="XDO96743.1"/>
    <property type="molecule type" value="Genomic_DNA"/>
</dbReference>
<evidence type="ECO:0000313" key="1">
    <source>
        <dbReference type="EMBL" id="XDO96743.1"/>
    </source>
</evidence>
<sequence length="45" mass="5669">MDGFTSRYGVKRLVWYEVHDRMTEVIRREKRLKKYPRAWKINLIE</sequence>
<evidence type="ECO:0008006" key="2">
    <source>
        <dbReference type="Google" id="ProtNLM"/>
    </source>
</evidence>
<dbReference type="RefSeq" id="WP_369059583.1">
    <property type="nucleotide sequence ID" value="NZ_CP158375.1"/>
</dbReference>
<dbReference type="AlphaFoldDB" id="A0AB39KTM0"/>
<gene>
    <name evidence="1" type="ORF">ABOZ73_18570</name>
</gene>
<dbReference type="Gene3D" id="3.40.1440.10">
    <property type="entry name" value="GIY-YIG endonuclease"/>
    <property type="match status" value="1"/>
</dbReference>
<protein>
    <recommendedName>
        <fullName evidence="2">GIY-YIG nuclease family protein</fullName>
    </recommendedName>
</protein>